<dbReference type="Proteomes" id="UP001500427">
    <property type="component" value="Unassembled WGS sequence"/>
</dbReference>
<dbReference type="PROSITE" id="PS50943">
    <property type="entry name" value="HTH_CROC1"/>
    <property type="match status" value="1"/>
</dbReference>
<dbReference type="Pfam" id="PF01381">
    <property type="entry name" value="HTH_3"/>
    <property type="match status" value="1"/>
</dbReference>
<gene>
    <name evidence="3" type="ORF">GCM10023258_27210</name>
</gene>
<dbReference type="SMART" id="SM00530">
    <property type="entry name" value="HTH_XRE"/>
    <property type="match status" value="1"/>
</dbReference>
<protein>
    <recommendedName>
        <fullName evidence="2">HTH cro/C1-type domain-containing protein</fullName>
    </recommendedName>
</protein>
<dbReference type="Gene3D" id="1.10.260.40">
    <property type="entry name" value="lambda repressor-like DNA-binding domains"/>
    <property type="match status" value="1"/>
</dbReference>
<feature type="domain" description="HTH cro/C1-type" evidence="2">
    <location>
        <begin position="28"/>
        <end position="82"/>
    </location>
</feature>
<dbReference type="CDD" id="cd00093">
    <property type="entry name" value="HTH_XRE"/>
    <property type="match status" value="1"/>
</dbReference>
<feature type="compositionally biased region" description="Basic and acidic residues" evidence="1">
    <location>
        <begin position="105"/>
        <end position="122"/>
    </location>
</feature>
<accession>A0ABP9JI19</accession>
<dbReference type="EMBL" id="BAABIW010000017">
    <property type="protein sequence ID" value="GAA5030186.1"/>
    <property type="molecule type" value="Genomic_DNA"/>
</dbReference>
<proteinExistence type="predicted"/>
<evidence type="ECO:0000313" key="3">
    <source>
        <dbReference type="EMBL" id="GAA5030186.1"/>
    </source>
</evidence>
<dbReference type="SUPFAM" id="SSF47413">
    <property type="entry name" value="lambda repressor-like DNA-binding domains"/>
    <property type="match status" value="1"/>
</dbReference>
<comment type="caution">
    <text evidence="3">The sequence shown here is derived from an EMBL/GenBank/DDBJ whole genome shotgun (WGS) entry which is preliminary data.</text>
</comment>
<feature type="region of interest" description="Disordered" evidence="1">
    <location>
        <begin position="105"/>
        <end position="140"/>
    </location>
</feature>
<evidence type="ECO:0000313" key="4">
    <source>
        <dbReference type="Proteomes" id="UP001500427"/>
    </source>
</evidence>
<sequence>MGDMQRQGPAGDVGGGAGEEVFDGARFIVRTRRMADLSQRELAEAIGVSRATVGRLESGAARVETGTLSVILALAGLRLAVLDGEGTEIAPVPVDVLRDRADRRFPGHLDARPPVDAPSDRVHPRRGAPEPKGWYHQRPSRARRRVLTGTPADHPTVSGLREACRAAYWQGVAQAEARRGAEPEPECRCLDGCFELACLDDCPCQCEPDRRGALHREPYVDDVWTVPGGAAGRPGTRAARP</sequence>
<reference evidence="4" key="1">
    <citation type="journal article" date="2019" name="Int. J. Syst. Evol. Microbiol.">
        <title>The Global Catalogue of Microorganisms (GCM) 10K type strain sequencing project: providing services to taxonomists for standard genome sequencing and annotation.</title>
        <authorList>
            <consortium name="The Broad Institute Genomics Platform"/>
            <consortium name="The Broad Institute Genome Sequencing Center for Infectious Disease"/>
            <person name="Wu L."/>
            <person name="Ma J."/>
        </authorList>
    </citation>
    <scope>NUCLEOTIDE SEQUENCE [LARGE SCALE GENOMIC DNA]</scope>
    <source>
        <strain evidence="4">JCM 17687</strain>
    </source>
</reference>
<dbReference type="InterPro" id="IPR001387">
    <property type="entry name" value="Cro/C1-type_HTH"/>
</dbReference>
<dbReference type="InterPro" id="IPR010982">
    <property type="entry name" value="Lambda_DNA-bd_dom_sf"/>
</dbReference>
<organism evidence="3 4">
    <name type="scientific">Terrabacter aeriphilus</name>
    <dbReference type="NCBI Taxonomy" id="515662"/>
    <lineage>
        <taxon>Bacteria</taxon>
        <taxon>Bacillati</taxon>
        <taxon>Actinomycetota</taxon>
        <taxon>Actinomycetes</taxon>
        <taxon>Micrococcales</taxon>
        <taxon>Intrasporangiaceae</taxon>
        <taxon>Terrabacter</taxon>
    </lineage>
</organism>
<evidence type="ECO:0000259" key="2">
    <source>
        <dbReference type="PROSITE" id="PS50943"/>
    </source>
</evidence>
<evidence type="ECO:0000256" key="1">
    <source>
        <dbReference type="SAM" id="MobiDB-lite"/>
    </source>
</evidence>
<name>A0ABP9JI19_9MICO</name>
<keyword evidence="4" id="KW-1185">Reference proteome</keyword>